<comment type="caution">
    <text evidence="2">The sequence shown here is derived from an EMBL/GenBank/DDBJ whole genome shotgun (WGS) entry which is preliminary data.</text>
</comment>
<evidence type="ECO:0000313" key="3">
    <source>
        <dbReference type="Proteomes" id="UP001458946"/>
    </source>
</evidence>
<dbReference type="InterPro" id="IPR050678">
    <property type="entry name" value="DNA_Partitioning_ATPase"/>
</dbReference>
<dbReference type="Proteomes" id="UP001458946">
    <property type="component" value="Unassembled WGS sequence"/>
</dbReference>
<feature type="domain" description="AAA" evidence="1">
    <location>
        <begin position="60"/>
        <end position="228"/>
    </location>
</feature>
<protein>
    <recommendedName>
        <fullName evidence="1">AAA domain-containing protein</fullName>
    </recommendedName>
</protein>
<dbReference type="EMBL" id="BAABRN010000006">
    <property type="protein sequence ID" value="GAA5501100.1"/>
    <property type="molecule type" value="Genomic_DNA"/>
</dbReference>
<organism evidence="2 3">
    <name type="scientific">Deinococcus xinjiangensis</name>
    <dbReference type="NCBI Taxonomy" id="457454"/>
    <lineage>
        <taxon>Bacteria</taxon>
        <taxon>Thermotogati</taxon>
        <taxon>Deinococcota</taxon>
        <taxon>Deinococci</taxon>
        <taxon>Deinococcales</taxon>
        <taxon>Deinococcaceae</taxon>
        <taxon>Deinococcus</taxon>
    </lineage>
</organism>
<reference evidence="2 3" key="1">
    <citation type="submission" date="2024-02" db="EMBL/GenBank/DDBJ databases">
        <title>Deinococcus xinjiangensis NBRC 107630.</title>
        <authorList>
            <person name="Ichikawa N."/>
            <person name="Katano-Makiyama Y."/>
            <person name="Hidaka K."/>
        </authorList>
    </citation>
    <scope>NUCLEOTIDE SEQUENCE [LARGE SCALE GENOMIC DNA]</scope>
    <source>
        <strain evidence="2 3">NBRC 107630</strain>
    </source>
</reference>
<dbReference type="PANTHER" id="PTHR13696:SF52">
    <property type="entry name" value="PARA FAMILY PROTEIN CT_582"/>
    <property type="match status" value="1"/>
</dbReference>
<sequence length="321" mass="35058">MQLRELLSRELVKLHSGEAVVVERYNTPIAALISIEDYWKLRTLGPTRPSKEEVMPTQRLVVANASGGEGKSTIARELAYSCAGLGLRVALFDLDPQASLTKSLGLHDDPESVAWHKDRTVLGVFASDEPAPLPDPIHVHGVDVWPANDHLTQADTEMAGDMMRIGHLRSALNDYLAEHRYDVVILDTKPGRSNFLVASLAAADHLLVPVSGLKGLENLKVLLKVVENARLFAPHLQLRAFVPNRIRENVGHHRELLAVLHEDMADLAPILPQVRDSLATVGGALEHRLPVVRYKPSAPISEDFAATTRGLLAVLGLPVPA</sequence>
<keyword evidence="3" id="KW-1185">Reference proteome</keyword>
<dbReference type="InterPro" id="IPR027417">
    <property type="entry name" value="P-loop_NTPase"/>
</dbReference>
<dbReference type="Gene3D" id="3.40.50.300">
    <property type="entry name" value="P-loop containing nucleotide triphosphate hydrolases"/>
    <property type="match status" value="1"/>
</dbReference>
<dbReference type="PANTHER" id="PTHR13696">
    <property type="entry name" value="P-LOOP CONTAINING NUCLEOSIDE TRIPHOSPHATE HYDROLASE"/>
    <property type="match status" value="1"/>
</dbReference>
<dbReference type="InterPro" id="IPR025669">
    <property type="entry name" value="AAA_dom"/>
</dbReference>
<evidence type="ECO:0000259" key="1">
    <source>
        <dbReference type="Pfam" id="PF13614"/>
    </source>
</evidence>
<evidence type="ECO:0000313" key="2">
    <source>
        <dbReference type="EMBL" id="GAA5501100.1"/>
    </source>
</evidence>
<dbReference type="Pfam" id="PF13614">
    <property type="entry name" value="AAA_31"/>
    <property type="match status" value="1"/>
</dbReference>
<dbReference type="CDD" id="cd02042">
    <property type="entry name" value="ParAB_family"/>
    <property type="match status" value="1"/>
</dbReference>
<dbReference type="SUPFAM" id="SSF52540">
    <property type="entry name" value="P-loop containing nucleoside triphosphate hydrolases"/>
    <property type="match status" value="1"/>
</dbReference>
<name>A0ABP9V9A0_9DEIO</name>
<gene>
    <name evidence="2" type="ORF">Dxin01_00831</name>
</gene>
<accession>A0ABP9V9A0</accession>
<proteinExistence type="predicted"/>